<keyword evidence="4" id="KW-0378">Hydrolase</keyword>
<feature type="compositionally biased region" description="Basic and acidic residues" evidence="6">
    <location>
        <begin position="27"/>
        <end position="52"/>
    </location>
</feature>
<proteinExistence type="predicted"/>
<dbReference type="SUPFAM" id="SSF56672">
    <property type="entry name" value="DNA/RNA polymerases"/>
    <property type="match status" value="1"/>
</dbReference>
<keyword evidence="4" id="KW-0255">Endonuclease</keyword>
<dbReference type="GO" id="GO:0016779">
    <property type="term" value="F:nucleotidyltransferase activity"/>
    <property type="evidence" value="ECO:0007669"/>
    <property type="project" value="UniProtKB-KW"/>
</dbReference>
<keyword evidence="3" id="KW-0540">Nuclease</keyword>
<evidence type="ECO:0000256" key="4">
    <source>
        <dbReference type="ARBA" id="ARBA00022759"/>
    </source>
</evidence>
<evidence type="ECO:0000256" key="5">
    <source>
        <dbReference type="ARBA" id="ARBA00023268"/>
    </source>
</evidence>
<dbReference type="Pfam" id="PF08284">
    <property type="entry name" value="RVP_2"/>
    <property type="match status" value="1"/>
</dbReference>
<keyword evidence="5" id="KW-0511">Multifunctional enzyme</keyword>
<dbReference type="Proteomes" id="UP000187429">
    <property type="component" value="Unassembled WGS sequence"/>
</dbReference>
<dbReference type="Gene3D" id="3.30.420.10">
    <property type="entry name" value="Ribonuclease H-like superfamily/Ribonuclease H"/>
    <property type="match status" value="1"/>
</dbReference>
<dbReference type="InterPro" id="IPR021109">
    <property type="entry name" value="Peptidase_aspartic_dom_sf"/>
</dbReference>
<dbReference type="GO" id="GO:0004519">
    <property type="term" value="F:endonuclease activity"/>
    <property type="evidence" value="ECO:0007669"/>
    <property type="project" value="UniProtKB-KW"/>
</dbReference>
<accession>A0A1R1YRK7</accession>
<dbReference type="EMBL" id="LSSM01000255">
    <property type="protein sequence ID" value="OMJ29539.1"/>
    <property type="molecule type" value="Genomic_DNA"/>
</dbReference>
<dbReference type="PANTHER" id="PTHR37984:SF5">
    <property type="entry name" value="PROTEIN NYNRIN-LIKE"/>
    <property type="match status" value="1"/>
</dbReference>
<evidence type="ECO:0000313" key="10">
    <source>
        <dbReference type="Proteomes" id="UP000187429"/>
    </source>
</evidence>
<feature type="compositionally biased region" description="Polar residues" evidence="6">
    <location>
        <begin position="57"/>
        <end position="72"/>
    </location>
</feature>
<dbReference type="InterPro" id="IPR041588">
    <property type="entry name" value="Integrase_H2C2"/>
</dbReference>
<dbReference type="GO" id="GO:0003676">
    <property type="term" value="F:nucleic acid binding"/>
    <property type="evidence" value="ECO:0007669"/>
    <property type="project" value="InterPro"/>
</dbReference>
<dbReference type="AlphaFoldDB" id="A0A1R1YRK7"/>
<dbReference type="SUPFAM" id="SSF53098">
    <property type="entry name" value="Ribonuclease H-like"/>
    <property type="match status" value="1"/>
</dbReference>
<dbReference type="InterPro" id="IPR036397">
    <property type="entry name" value="RNaseH_sf"/>
</dbReference>
<comment type="caution">
    <text evidence="9">The sequence shown here is derived from an EMBL/GenBank/DDBJ whole genome shotgun (WGS) entry which is preliminary data.</text>
</comment>
<keyword evidence="10" id="KW-1185">Reference proteome</keyword>
<evidence type="ECO:0000259" key="7">
    <source>
        <dbReference type="Pfam" id="PF17919"/>
    </source>
</evidence>
<dbReference type="FunFam" id="3.30.70.270:FF:000020">
    <property type="entry name" value="Transposon Tf2-6 polyprotein-like Protein"/>
    <property type="match status" value="1"/>
</dbReference>
<dbReference type="Gene3D" id="3.30.70.270">
    <property type="match status" value="1"/>
</dbReference>
<gene>
    <name evidence="9" type="ORF">AYI69_g955</name>
</gene>
<sequence>MMKSIHKQAETSKNSSVKTESSTLEPSARDGSNEKSSDDPSKISDEQTKDSGHIITQMATKDTYDPNTMNFNSEYYSDSEFSDEDEIDVPPMPKPNSPSAPYFDGTEVDEFVNQMKKLAMKSNIGTKKLAKIIPNYCSKTIATSIRTSLFYKLSKWNSLKNYMINTYQETEEPEVSKDSLKEVLLANWNKKTAQGLSRNYKDLANYLIKRKLMSEDESVESLMEFLPNKNLEAGYLAQGERIYSNVWVSLEEAIVRIQRQYQNLKQSEKVQKTIPIISTEETKEIPQKKPVIAAVDNGSLPEKIKINENKKPFHCIYCDDTKHSRRECMDLKEDHKKGKITIDWNGSISLPNGAPLRANFGNGGMKIKVNEYFNEQKNIKIGICEFIEGPEYSEAKIEEFDILGNKHVLDPLESDKIKVKKEGNDSLQQRSTKAKLNINKNSEIDEILDKLIDTKVCISLRNWAQTNPIIKSILYKKLSSKEDKLSNKENGYINELILDEKLTAAERMISSNVVSVDGTINNVKVKVNIDTGAMMNLISKNTLKMIENSGGKLNQRAANYMLKGLYGDGKKANLELPDCQVTLGTANTSAHLIVSDSESFQILLGMPWYREARVSAEIPKSDYIEFEIDDLKENSRKKFLGFFDNRTGKNEIKIGTLRGETLNEVLGERVNEGLNIKEQILEANTLYKSVKIKVKPANEKLPIEFSESPGIKWNDKSKNNSRTKIEDEKFLSKINLDKENLSKEEIDYFIERLYPIKDVFATNDAEMGLLKSNVEEPHKDETLVFPGVRRFIFEHIEDVFQILTDILEAGLTISATKSKFGMPYIDVVGFRCDFSGRRPLSKNIEKTLNWSRPKNLKEARGFVALAGYYRNFMPNFSIITDPLYELTRKGNTFRWGAEQEESFNMIKEMLNSNPILRKINPRNPLFLTVDASPIGAGGVLGQDDEDGRYACRYESMLFNQTERKKKITETPKRVLRTAREKLEVLNELHSGTTGGHRSKDYVFNLLRNRYFWKKMYRDCEDFVKTCGICQFRNGQRLQEKIKPTLDSNLFEIWSVDCIVMPMSRKGNKILIVSRDDLSGWTEAAAIPTNDSKNVSEFLFNNIICRYGCIPSFRGDRGELNFKENQKDILKVDTESENGSNKNKLHNRWRGPFKVIEVRDNDSYILSELDGAILRHPQPGNRIKEFYTREFSETTGDRCRSVESDEELPFSSDSILLVSSTF</sequence>
<feature type="domain" description="Integrase zinc-binding" evidence="8">
    <location>
        <begin position="980"/>
        <end position="1033"/>
    </location>
</feature>
<evidence type="ECO:0000313" key="9">
    <source>
        <dbReference type="EMBL" id="OMJ29539.1"/>
    </source>
</evidence>
<feature type="region of interest" description="Disordered" evidence="6">
    <location>
        <begin position="1"/>
        <end position="103"/>
    </location>
</feature>
<organism evidence="9 10">
    <name type="scientific">Smittium culicis</name>
    <dbReference type="NCBI Taxonomy" id="133412"/>
    <lineage>
        <taxon>Eukaryota</taxon>
        <taxon>Fungi</taxon>
        <taxon>Fungi incertae sedis</taxon>
        <taxon>Zoopagomycota</taxon>
        <taxon>Kickxellomycotina</taxon>
        <taxon>Harpellomycetes</taxon>
        <taxon>Harpellales</taxon>
        <taxon>Legeriomycetaceae</taxon>
        <taxon>Smittium</taxon>
    </lineage>
</organism>
<keyword evidence="1" id="KW-0808">Transferase</keyword>
<dbReference type="Gene3D" id="2.40.70.10">
    <property type="entry name" value="Acid Proteases"/>
    <property type="match status" value="1"/>
</dbReference>
<keyword evidence="2" id="KW-0548">Nucleotidyltransferase</keyword>
<dbReference type="PANTHER" id="PTHR37984">
    <property type="entry name" value="PROTEIN CBG26694"/>
    <property type="match status" value="1"/>
</dbReference>
<dbReference type="OrthoDB" id="5599163at2759"/>
<dbReference type="InterPro" id="IPR012337">
    <property type="entry name" value="RNaseH-like_sf"/>
</dbReference>
<reference evidence="10" key="1">
    <citation type="submission" date="2017-01" db="EMBL/GenBank/DDBJ databases">
        <authorList>
            <person name="Wang Y."/>
            <person name="White M."/>
            <person name="Kvist S."/>
            <person name="Moncalvo J.-M."/>
        </authorList>
    </citation>
    <scope>NUCLEOTIDE SEQUENCE [LARGE SCALE GENOMIC DNA]</scope>
    <source>
        <strain evidence="10">ID-206-W2</strain>
    </source>
</reference>
<feature type="domain" description="Reverse transcriptase/retrotransposon-derived protein RNase H-like" evidence="7">
    <location>
        <begin position="895"/>
        <end position="970"/>
    </location>
</feature>
<evidence type="ECO:0000256" key="3">
    <source>
        <dbReference type="ARBA" id="ARBA00022722"/>
    </source>
</evidence>
<dbReference type="SUPFAM" id="SSF50630">
    <property type="entry name" value="Acid proteases"/>
    <property type="match status" value="1"/>
</dbReference>
<dbReference type="InterPro" id="IPR043502">
    <property type="entry name" value="DNA/RNA_pol_sf"/>
</dbReference>
<evidence type="ECO:0000256" key="1">
    <source>
        <dbReference type="ARBA" id="ARBA00022679"/>
    </source>
</evidence>
<dbReference type="InterPro" id="IPR043128">
    <property type="entry name" value="Rev_trsase/Diguanyl_cyclase"/>
</dbReference>
<dbReference type="InterPro" id="IPR041577">
    <property type="entry name" value="RT_RNaseH_2"/>
</dbReference>
<dbReference type="CDD" id="cd00303">
    <property type="entry name" value="retropepsin_like"/>
    <property type="match status" value="1"/>
</dbReference>
<evidence type="ECO:0000259" key="8">
    <source>
        <dbReference type="Pfam" id="PF17921"/>
    </source>
</evidence>
<evidence type="ECO:0000256" key="2">
    <source>
        <dbReference type="ARBA" id="ARBA00022695"/>
    </source>
</evidence>
<dbReference type="Pfam" id="PF17919">
    <property type="entry name" value="RT_RNaseH_2"/>
    <property type="match status" value="1"/>
</dbReference>
<feature type="compositionally biased region" description="Polar residues" evidence="6">
    <location>
        <begin position="11"/>
        <end position="25"/>
    </location>
</feature>
<dbReference type="InterPro" id="IPR050951">
    <property type="entry name" value="Retrovirus_Pol_polyprotein"/>
</dbReference>
<evidence type="ECO:0000256" key="6">
    <source>
        <dbReference type="SAM" id="MobiDB-lite"/>
    </source>
</evidence>
<protein>
    <submittedName>
        <fullName evidence="9">Transposon Tf2-9 polyprotein</fullName>
    </submittedName>
</protein>
<name>A0A1R1YRK7_9FUNG</name>
<dbReference type="Gene3D" id="1.10.340.70">
    <property type="match status" value="1"/>
</dbReference>
<dbReference type="Pfam" id="PF17921">
    <property type="entry name" value="Integrase_H2C2"/>
    <property type="match status" value="1"/>
</dbReference>